<dbReference type="FunFam" id="3.40.50.150:FF:000009">
    <property type="entry name" value="23S rRNA (Uracil(1939)-C(5))-methyltransferase RlmD"/>
    <property type="match status" value="1"/>
</dbReference>
<keyword evidence="1 4" id="KW-0489">Methyltransferase</keyword>
<evidence type="ECO:0000256" key="5">
    <source>
        <dbReference type="PROSITE-ProRule" id="PRU10015"/>
    </source>
</evidence>
<feature type="binding site" evidence="4">
    <location>
        <position position="333"/>
    </location>
    <ligand>
        <name>S-adenosyl-L-methionine</name>
        <dbReference type="ChEBI" id="CHEBI:59789"/>
    </ligand>
</feature>
<dbReference type="PANTHER" id="PTHR11061">
    <property type="entry name" value="RNA M5U METHYLTRANSFERASE"/>
    <property type="match status" value="1"/>
</dbReference>
<gene>
    <name evidence="6" type="primary">rlmD</name>
    <name evidence="6" type="ORF">ESZ50_05805</name>
</gene>
<feature type="binding site" evidence="4">
    <location>
        <position position="283"/>
    </location>
    <ligand>
        <name>S-adenosyl-L-methionine</name>
        <dbReference type="ChEBI" id="CHEBI:59789"/>
    </ligand>
</feature>
<sequence length="453" mass="50868">MPVKLHQQFVGTVQEVRYSGQGVIDLNGYEIRLPNAFEGEKVRYEITQVNRYFSRGHVLERLEASADRIESDHGYLLEVGIAPYINMKYAAQLALKNKQIKRLYAATGIDVAVAPTVGMAEPSHYRNKTVVPLQYIEGQLLTGFIRRRTRGEIVPLNDYYVNDPIIDQTIGQVREALAKHQVNVYMDDDDQGEFRYIMVRRGYYSGEIMVVLVTETPEFTDEENVVAEIVKAVPGLKSVVLNYNPRKLHAQLSGSNRTLWGQDSIRDSLLGVEFSIGPNSFYQVNPQTTEVLYELAAQKAELKDTDLVIDAYSGIGTIGLTVANRVKQVLGVEIVERAVIDAQANKELNQIENAEFEVGDAPAKMREWAQAGMKPDVIFVDPPRKGLTEELMDAVITMHPGRFVYVSCNPESAARDAHYLIEHGFHIKGDILPIDQFPQTSHVESIAVFEPNN</sequence>
<dbReference type="CDD" id="cd02440">
    <property type="entry name" value="AdoMet_MTases"/>
    <property type="match status" value="1"/>
</dbReference>
<dbReference type="AlphaFoldDB" id="A0A6C2C6X8"/>
<protein>
    <submittedName>
        <fullName evidence="6">23S rRNA (Uracil(1939)-C(5))-methyltransferase RlmD</fullName>
        <ecNumber evidence="6">2.1.1.190</ecNumber>
    </submittedName>
</protein>
<dbReference type="SUPFAM" id="SSF53335">
    <property type="entry name" value="S-adenosyl-L-methionine-dependent methyltransferases"/>
    <property type="match status" value="1"/>
</dbReference>
<dbReference type="EC" id="2.1.1.190" evidence="6"/>
<reference evidence="6 7" key="1">
    <citation type="submission" date="2019-01" db="EMBL/GenBank/DDBJ databases">
        <title>Weissella sp. nov., a novel lactic acid bacterium isolated from animal feces.</title>
        <authorList>
            <person name="Wang L.-T."/>
        </authorList>
    </citation>
    <scope>NUCLEOTIDE SEQUENCE [LARGE SCALE GENOMIC DNA]</scope>
    <source>
        <strain evidence="6 7">8H-2</strain>
    </source>
</reference>
<comment type="caution">
    <text evidence="6">The sequence shown here is derived from an EMBL/GenBank/DDBJ whole genome shotgun (WGS) entry which is preliminary data.</text>
</comment>
<evidence type="ECO:0000256" key="2">
    <source>
        <dbReference type="ARBA" id="ARBA00022679"/>
    </source>
</evidence>
<feature type="active site" description="Nucleophile" evidence="4">
    <location>
        <position position="408"/>
    </location>
</feature>
<name>A0A6C2C6X8_9LACO</name>
<comment type="similarity">
    <text evidence="4">Belongs to the class I-like SAM-binding methyltransferase superfamily. RNA M5U methyltransferase family.</text>
</comment>
<dbReference type="InterPro" id="IPR029063">
    <property type="entry name" value="SAM-dependent_MTases_sf"/>
</dbReference>
<dbReference type="Pfam" id="PF05958">
    <property type="entry name" value="tRNA_U5-meth_tr"/>
    <property type="match status" value="1"/>
</dbReference>
<dbReference type="OrthoDB" id="9804590at2"/>
<dbReference type="Gene3D" id="2.40.50.1070">
    <property type="match status" value="1"/>
</dbReference>
<keyword evidence="7" id="KW-1185">Reference proteome</keyword>
<dbReference type="InterPro" id="IPR030390">
    <property type="entry name" value="MeTrfase_TrmA_AS"/>
</dbReference>
<evidence type="ECO:0000256" key="3">
    <source>
        <dbReference type="ARBA" id="ARBA00022691"/>
    </source>
</evidence>
<dbReference type="InterPro" id="IPR012340">
    <property type="entry name" value="NA-bd_OB-fold"/>
</dbReference>
<dbReference type="InterPro" id="IPR030391">
    <property type="entry name" value="MeTrfase_TrmA_CS"/>
</dbReference>
<dbReference type="GO" id="GO:0070475">
    <property type="term" value="P:rRNA base methylation"/>
    <property type="evidence" value="ECO:0007669"/>
    <property type="project" value="TreeGrafter"/>
</dbReference>
<dbReference type="FunFam" id="2.40.50.1070:FF:000003">
    <property type="entry name" value="23S rRNA (Uracil-5-)-methyltransferase RumA"/>
    <property type="match status" value="1"/>
</dbReference>
<dbReference type="SUPFAM" id="SSF50249">
    <property type="entry name" value="Nucleic acid-binding proteins"/>
    <property type="match status" value="1"/>
</dbReference>
<evidence type="ECO:0000313" key="6">
    <source>
        <dbReference type="EMBL" id="TYC49720.1"/>
    </source>
</evidence>
<dbReference type="InterPro" id="IPR010280">
    <property type="entry name" value="U5_MeTrfase_fam"/>
</dbReference>
<dbReference type="NCBIfam" id="TIGR00479">
    <property type="entry name" value="rumA"/>
    <property type="match status" value="1"/>
</dbReference>
<dbReference type="PANTHER" id="PTHR11061:SF30">
    <property type="entry name" value="TRNA (URACIL(54)-C(5))-METHYLTRANSFERASE"/>
    <property type="match status" value="1"/>
</dbReference>
<dbReference type="GO" id="GO:0070041">
    <property type="term" value="F:rRNA (uridine-C5-)-methyltransferase activity"/>
    <property type="evidence" value="ECO:0007669"/>
    <property type="project" value="TreeGrafter"/>
</dbReference>
<dbReference type="Gene3D" id="2.40.50.140">
    <property type="entry name" value="Nucleic acid-binding proteins"/>
    <property type="match status" value="1"/>
</dbReference>
<dbReference type="PROSITE" id="PS01230">
    <property type="entry name" value="TRMA_1"/>
    <property type="match status" value="1"/>
</dbReference>
<dbReference type="Proteomes" id="UP000371977">
    <property type="component" value="Unassembled WGS sequence"/>
</dbReference>
<evidence type="ECO:0000256" key="4">
    <source>
        <dbReference type="PROSITE-ProRule" id="PRU01024"/>
    </source>
</evidence>
<evidence type="ECO:0000256" key="1">
    <source>
        <dbReference type="ARBA" id="ARBA00022603"/>
    </source>
</evidence>
<dbReference type="PROSITE" id="PS51687">
    <property type="entry name" value="SAM_MT_RNA_M5U"/>
    <property type="match status" value="1"/>
</dbReference>
<keyword evidence="2 4" id="KW-0808">Transferase</keyword>
<keyword evidence="3 4" id="KW-0949">S-adenosyl-L-methionine</keyword>
<feature type="binding site" evidence="4">
    <location>
        <position position="312"/>
    </location>
    <ligand>
        <name>S-adenosyl-L-methionine</name>
        <dbReference type="ChEBI" id="CHEBI:59789"/>
    </ligand>
</feature>
<dbReference type="PROSITE" id="PS01231">
    <property type="entry name" value="TRMA_2"/>
    <property type="match status" value="1"/>
</dbReference>
<feature type="binding site" evidence="4">
    <location>
        <position position="381"/>
    </location>
    <ligand>
        <name>S-adenosyl-L-methionine</name>
        <dbReference type="ChEBI" id="CHEBI:59789"/>
    </ligand>
</feature>
<evidence type="ECO:0000313" key="7">
    <source>
        <dbReference type="Proteomes" id="UP000371977"/>
    </source>
</evidence>
<organism evidence="6 7">
    <name type="scientific">Weissella muntiaci</name>
    <dbReference type="NCBI Taxonomy" id="2508881"/>
    <lineage>
        <taxon>Bacteria</taxon>
        <taxon>Bacillati</taxon>
        <taxon>Bacillota</taxon>
        <taxon>Bacilli</taxon>
        <taxon>Lactobacillales</taxon>
        <taxon>Lactobacillaceae</taxon>
        <taxon>Weissella</taxon>
    </lineage>
</organism>
<dbReference type="Gene3D" id="3.40.50.150">
    <property type="entry name" value="Vaccinia Virus protein VP39"/>
    <property type="match status" value="1"/>
</dbReference>
<proteinExistence type="inferred from homology"/>
<feature type="active site" evidence="5">
    <location>
        <position position="408"/>
    </location>
</feature>
<dbReference type="EMBL" id="SDGZ01000014">
    <property type="protein sequence ID" value="TYC49720.1"/>
    <property type="molecule type" value="Genomic_DNA"/>
</dbReference>
<accession>A0A6C2C6X8</accession>